<protein>
    <recommendedName>
        <fullName evidence="1">Nucleotide modification associated domain-containing protein</fullName>
    </recommendedName>
</protein>
<dbReference type="PATRIC" id="fig|1473.5.peg.3377"/>
<keyword evidence="3" id="KW-1185">Reference proteome</keyword>
<proteinExistence type="predicted"/>
<dbReference type="InterPro" id="IPR011630">
    <property type="entry name" value="DUF1599"/>
</dbReference>
<evidence type="ECO:0000313" key="2">
    <source>
        <dbReference type="EMBL" id="KNE22569.1"/>
    </source>
</evidence>
<evidence type="ECO:0000313" key="3">
    <source>
        <dbReference type="Proteomes" id="UP000036780"/>
    </source>
</evidence>
<evidence type="ECO:0000259" key="1">
    <source>
        <dbReference type="Pfam" id="PF07659"/>
    </source>
</evidence>
<dbReference type="Pfam" id="PF07659">
    <property type="entry name" value="DUF1599"/>
    <property type="match status" value="1"/>
</dbReference>
<comment type="caution">
    <text evidence="2">The sequence shown here is derived from an EMBL/GenBank/DDBJ whole genome shotgun (WGS) entry which is preliminary data.</text>
</comment>
<dbReference type="EMBL" id="LGTO01000002">
    <property type="protein sequence ID" value="KNE22569.1"/>
    <property type="molecule type" value="Genomic_DNA"/>
</dbReference>
<name>A0A0L0QVH1_VIRPA</name>
<gene>
    <name evidence="2" type="ORF">AFK71_02255</name>
</gene>
<sequence length="92" mass="10609">MPKASHESICKELNNIYKAKNADYGNSFAESYKEWGITSAVVRMDDKMRRLKQLVKYDAKVKSESIEDTLLDLANYSIMALMELRREGNNND</sequence>
<dbReference type="AlphaFoldDB" id="A0A0L0QVH1"/>
<feature type="domain" description="Nucleotide modification associated" evidence="1">
    <location>
        <begin position="20"/>
        <end position="84"/>
    </location>
</feature>
<reference evidence="3" key="1">
    <citation type="submission" date="2015-07" db="EMBL/GenBank/DDBJ databases">
        <title>Fjat-10053 dsm26.</title>
        <authorList>
            <person name="Liu B."/>
            <person name="Wang J."/>
            <person name="Zhu Y."/>
            <person name="Liu G."/>
            <person name="Chen Q."/>
            <person name="Chen Z."/>
            <person name="Lan J."/>
            <person name="Che J."/>
            <person name="Ge C."/>
            <person name="Shi H."/>
            <person name="Pan Z."/>
            <person name="Liu X."/>
        </authorList>
    </citation>
    <scope>NUCLEOTIDE SEQUENCE [LARGE SCALE GENOMIC DNA]</scope>
    <source>
        <strain evidence="3">DSM 26</strain>
    </source>
</reference>
<organism evidence="2 3">
    <name type="scientific">Virgibacillus pantothenticus</name>
    <dbReference type="NCBI Taxonomy" id="1473"/>
    <lineage>
        <taxon>Bacteria</taxon>
        <taxon>Bacillati</taxon>
        <taxon>Bacillota</taxon>
        <taxon>Bacilli</taxon>
        <taxon>Bacillales</taxon>
        <taxon>Bacillaceae</taxon>
        <taxon>Virgibacillus</taxon>
    </lineage>
</organism>
<dbReference type="Proteomes" id="UP000036780">
    <property type="component" value="Unassembled WGS sequence"/>
</dbReference>
<accession>A0A0L0QVH1</accession>